<name>A0A4Y1ZYE1_ARAVE</name>
<dbReference type="EMBL" id="BGPR01000001">
    <property type="protein sequence ID" value="GBL72076.1"/>
    <property type="molecule type" value="Genomic_DNA"/>
</dbReference>
<evidence type="ECO:0000313" key="1">
    <source>
        <dbReference type="EMBL" id="GBL72076.1"/>
    </source>
</evidence>
<protein>
    <submittedName>
        <fullName evidence="1">Uncharacterized protein</fullName>
    </submittedName>
</protein>
<accession>A0A4Y1ZYE1</accession>
<keyword evidence="2" id="KW-1185">Reference proteome</keyword>
<comment type="caution">
    <text evidence="1">The sequence shown here is derived from an EMBL/GenBank/DDBJ whole genome shotgun (WGS) entry which is preliminary data.</text>
</comment>
<gene>
    <name evidence="1" type="ORF">AVEN_115088_1</name>
</gene>
<reference evidence="1 2" key="1">
    <citation type="journal article" date="2019" name="Sci. Rep.">
        <title>Orb-weaving spider Araneus ventricosus genome elucidates the spidroin gene catalogue.</title>
        <authorList>
            <person name="Kono N."/>
            <person name="Nakamura H."/>
            <person name="Ohtoshi R."/>
            <person name="Moran D.A.P."/>
            <person name="Shinohara A."/>
            <person name="Yoshida Y."/>
            <person name="Fujiwara M."/>
            <person name="Mori M."/>
            <person name="Tomita M."/>
            <person name="Arakawa K."/>
        </authorList>
    </citation>
    <scope>NUCLEOTIDE SEQUENCE [LARGE SCALE GENOMIC DNA]</scope>
</reference>
<dbReference type="Proteomes" id="UP000499080">
    <property type="component" value="Unassembled WGS sequence"/>
</dbReference>
<sequence length="112" mass="12672">MGMIWAQPVSQKADNDLKLSPKDLFAVHNGGGRWSSDNITFSTEFHTIPLKIRRVWGLLHSKLYVVAKRPPVGVARKVEEVVPAQYHPRHLSAVQNNEVRPKIALFCFKSGR</sequence>
<evidence type="ECO:0000313" key="2">
    <source>
        <dbReference type="Proteomes" id="UP000499080"/>
    </source>
</evidence>
<proteinExistence type="predicted"/>
<dbReference type="AlphaFoldDB" id="A0A4Y1ZYE1"/>
<organism evidence="1 2">
    <name type="scientific">Araneus ventricosus</name>
    <name type="common">Orbweaver spider</name>
    <name type="synonym">Epeira ventricosa</name>
    <dbReference type="NCBI Taxonomy" id="182803"/>
    <lineage>
        <taxon>Eukaryota</taxon>
        <taxon>Metazoa</taxon>
        <taxon>Ecdysozoa</taxon>
        <taxon>Arthropoda</taxon>
        <taxon>Chelicerata</taxon>
        <taxon>Arachnida</taxon>
        <taxon>Araneae</taxon>
        <taxon>Araneomorphae</taxon>
        <taxon>Entelegynae</taxon>
        <taxon>Araneoidea</taxon>
        <taxon>Araneidae</taxon>
        <taxon>Araneus</taxon>
    </lineage>
</organism>